<feature type="compositionally biased region" description="Polar residues" evidence="3">
    <location>
        <begin position="261"/>
        <end position="277"/>
    </location>
</feature>
<dbReference type="PROSITE" id="PS50102">
    <property type="entry name" value="RRM"/>
    <property type="match status" value="1"/>
</dbReference>
<feature type="region of interest" description="Disordered" evidence="3">
    <location>
        <begin position="194"/>
        <end position="279"/>
    </location>
</feature>
<dbReference type="PANTHER" id="PTHR19965">
    <property type="entry name" value="RNA AND EXPORT FACTOR BINDING PROTEIN"/>
    <property type="match status" value="1"/>
</dbReference>
<comment type="caution">
    <text evidence="5">The sequence shown here is derived from an EMBL/GenBank/DDBJ whole genome shotgun (WGS) entry which is preliminary data.</text>
</comment>
<dbReference type="AlphaFoldDB" id="A0A9D4LSF1"/>
<proteinExistence type="predicted"/>
<dbReference type="InterPro" id="IPR012677">
    <property type="entry name" value="Nucleotide-bd_a/b_plait_sf"/>
</dbReference>
<accession>A0A9D4LSF1</accession>
<evidence type="ECO:0000256" key="3">
    <source>
        <dbReference type="SAM" id="MobiDB-lite"/>
    </source>
</evidence>
<dbReference type="Gene3D" id="3.30.70.330">
    <property type="match status" value="1"/>
</dbReference>
<reference evidence="5" key="1">
    <citation type="journal article" date="2019" name="bioRxiv">
        <title>The Genome of the Zebra Mussel, Dreissena polymorpha: A Resource for Invasive Species Research.</title>
        <authorList>
            <person name="McCartney M.A."/>
            <person name="Auch B."/>
            <person name="Kono T."/>
            <person name="Mallez S."/>
            <person name="Zhang Y."/>
            <person name="Obille A."/>
            <person name="Becker A."/>
            <person name="Abrahante J.E."/>
            <person name="Garbe J."/>
            <person name="Badalamenti J.P."/>
            <person name="Herman A."/>
            <person name="Mangelson H."/>
            <person name="Liachko I."/>
            <person name="Sullivan S."/>
            <person name="Sone E.D."/>
            <person name="Koren S."/>
            <person name="Silverstein K.A.T."/>
            <person name="Beckman K.B."/>
            <person name="Gohl D.M."/>
        </authorList>
    </citation>
    <scope>NUCLEOTIDE SEQUENCE</scope>
    <source>
        <strain evidence="5">Duluth1</strain>
        <tissue evidence="5">Whole animal</tissue>
    </source>
</reference>
<dbReference type="InterPro" id="IPR051229">
    <property type="entry name" value="ALYREF_mRNA_export"/>
</dbReference>
<dbReference type="GO" id="GO:0003729">
    <property type="term" value="F:mRNA binding"/>
    <property type="evidence" value="ECO:0007669"/>
    <property type="project" value="TreeGrafter"/>
</dbReference>
<keyword evidence="1 2" id="KW-0694">RNA-binding</keyword>
<dbReference type="CDD" id="cd12681">
    <property type="entry name" value="RRM_SKAR"/>
    <property type="match status" value="1"/>
</dbReference>
<evidence type="ECO:0000313" key="6">
    <source>
        <dbReference type="Proteomes" id="UP000828390"/>
    </source>
</evidence>
<dbReference type="EMBL" id="JAIWYP010000002">
    <property type="protein sequence ID" value="KAH3863034.1"/>
    <property type="molecule type" value="Genomic_DNA"/>
</dbReference>
<protein>
    <recommendedName>
        <fullName evidence="4">RRM domain-containing protein</fullName>
    </recommendedName>
</protein>
<sequence length="610" mass="66084">NPSFKGPGLQTKKRLGPVFQGNTVTDVHVTVPAVKKTANNTNSTNQMRDAREKLVVKTKPQDARDRLNQKAQGTDARQKLMNIRAQKDPVPVDARAKILGKKQLVTGPQPQAANFSLTRTVSNAAAGSVQVNPGPQGQLKITKTLTKVMPPGYEDVTGVRRQAAVTHRLGPPAGSVPDIHNIANITRTVSNPQASVPVLHGQPSTYLPPQSTYNPPYPPYAPPAHYPAPVSHMSAPPPQQNFYPQSPAHPPPQPYSHTHIPASSHSLPYPPQEQSGPGYQVHVPHQSPVIPKIQVHNDHYQPPAVAPVYPVQPHYAPPPGHAPYAAPAQPEYGYVQQSQPVYYQPPFKQEIQYQSEEQSLDEAQYSMARDNFSVKTIVNNPPPPPPAIRPTIQSSTLKRKSQGEVIPVISGQGALRSSNTNYVPIIEPSSADAAKKGKFTKIAAPGVLLSKSAREKSIEEEEENVISPIQGFRISITNLAVTVTQDDIIELFGAVGGVKSVKLVKKGQAEVVYVKKEDAIQATQTYHERELDGLPMIVKNMTPVSARVKEVAEKPLTTAKGAEGKPLIFNKKAPVTKDPSKIVDVGTLHKALFKTGTTVSSKPVTFTVNI</sequence>
<dbReference type="PANTHER" id="PTHR19965:SF96">
    <property type="entry name" value="POLYMERASE DELTA-INTERACTING PROTEIN 3"/>
    <property type="match status" value="1"/>
</dbReference>
<dbReference type="Proteomes" id="UP000828390">
    <property type="component" value="Unassembled WGS sequence"/>
</dbReference>
<reference evidence="5" key="2">
    <citation type="submission" date="2020-11" db="EMBL/GenBank/DDBJ databases">
        <authorList>
            <person name="McCartney M.A."/>
            <person name="Auch B."/>
            <person name="Kono T."/>
            <person name="Mallez S."/>
            <person name="Becker A."/>
            <person name="Gohl D.M."/>
            <person name="Silverstein K.A.T."/>
            <person name="Koren S."/>
            <person name="Bechman K.B."/>
            <person name="Herman A."/>
            <person name="Abrahante J.E."/>
            <person name="Garbe J."/>
        </authorList>
    </citation>
    <scope>NUCLEOTIDE SEQUENCE</scope>
    <source>
        <strain evidence="5">Duluth1</strain>
        <tissue evidence="5">Whole animal</tissue>
    </source>
</reference>
<dbReference type="InterPro" id="IPR035979">
    <property type="entry name" value="RBD_domain_sf"/>
</dbReference>
<gene>
    <name evidence="5" type="ORF">DPMN_026010</name>
</gene>
<dbReference type="InterPro" id="IPR034784">
    <property type="entry name" value="PDIP3_RRM"/>
</dbReference>
<evidence type="ECO:0000256" key="2">
    <source>
        <dbReference type="PROSITE-ProRule" id="PRU00176"/>
    </source>
</evidence>
<dbReference type="GO" id="GO:0016607">
    <property type="term" value="C:nuclear speck"/>
    <property type="evidence" value="ECO:0007669"/>
    <property type="project" value="TreeGrafter"/>
</dbReference>
<feature type="domain" description="RRM" evidence="4">
    <location>
        <begin position="472"/>
        <end position="543"/>
    </location>
</feature>
<evidence type="ECO:0000256" key="1">
    <source>
        <dbReference type="ARBA" id="ARBA00022884"/>
    </source>
</evidence>
<organism evidence="5 6">
    <name type="scientific">Dreissena polymorpha</name>
    <name type="common">Zebra mussel</name>
    <name type="synonym">Mytilus polymorpha</name>
    <dbReference type="NCBI Taxonomy" id="45954"/>
    <lineage>
        <taxon>Eukaryota</taxon>
        <taxon>Metazoa</taxon>
        <taxon>Spiralia</taxon>
        <taxon>Lophotrochozoa</taxon>
        <taxon>Mollusca</taxon>
        <taxon>Bivalvia</taxon>
        <taxon>Autobranchia</taxon>
        <taxon>Heteroconchia</taxon>
        <taxon>Euheterodonta</taxon>
        <taxon>Imparidentia</taxon>
        <taxon>Neoheterodontei</taxon>
        <taxon>Myida</taxon>
        <taxon>Dreissenoidea</taxon>
        <taxon>Dreissenidae</taxon>
        <taxon>Dreissena</taxon>
    </lineage>
</organism>
<dbReference type="SMART" id="SM00360">
    <property type="entry name" value="RRM"/>
    <property type="match status" value="1"/>
</dbReference>
<evidence type="ECO:0000259" key="4">
    <source>
        <dbReference type="PROSITE" id="PS50102"/>
    </source>
</evidence>
<name>A0A9D4LSF1_DREPO</name>
<dbReference type="GO" id="GO:0016973">
    <property type="term" value="P:poly(A)+ mRNA export from nucleus"/>
    <property type="evidence" value="ECO:0007669"/>
    <property type="project" value="TreeGrafter"/>
</dbReference>
<evidence type="ECO:0000313" key="5">
    <source>
        <dbReference type="EMBL" id="KAH3863034.1"/>
    </source>
</evidence>
<dbReference type="Pfam" id="PF00076">
    <property type="entry name" value="RRM_1"/>
    <property type="match status" value="1"/>
</dbReference>
<dbReference type="SUPFAM" id="SSF54928">
    <property type="entry name" value="RNA-binding domain, RBD"/>
    <property type="match status" value="1"/>
</dbReference>
<feature type="non-terminal residue" evidence="5">
    <location>
        <position position="1"/>
    </location>
</feature>
<dbReference type="InterPro" id="IPR000504">
    <property type="entry name" value="RRM_dom"/>
</dbReference>
<feature type="compositionally biased region" description="Pro residues" evidence="3">
    <location>
        <begin position="215"/>
        <end position="226"/>
    </location>
</feature>
<keyword evidence="6" id="KW-1185">Reference proteome</keyword>